<sequence>MCYFLQLILVQFGFLPLQRFGFANGVHGGPGDAELLGVH</sequence>
<evidence type="ECO:0000313" key="2">
    <source>
        <dbReference type="EMBL" id="CDW39683.1"/>
    </source>
</evidence>
<feature type="chain" id="PRO_5005488894" evidence="1">
    <location>
        <begin position="24"/>
        <end position="39"/>
    </location>
</feature>
<dbReference type="EMBL" id="HACA01022322">
    <property type="protein sequence ID" value="CDW39683.1"/>
    <property type="molecule type" value="Transcribed_RNA"/>
</dbReference>
<accession>A0A0K2UN48</accession>
<dbReference type="AlphaFoldDB" id="A0A0K2UN48"/>
<protein>
    <submittedName>
        <fullName evidence="2">Uncharacterized protein</fullName>
    </submittedName>
</protein>
<organism evidence="2">
    <name type="scientific">Lepeophtheirus salmonis</name>
    <name type="common">Salmon louse</name>
    <name type="synonym">Caligus salmonis</name>
    <dbReference type="NCBI Taxonomy" id="72036"/>
    <lineage>
        <taxon>Eukaryota</taxon>
        <taxon>Metazoa</taxon>
        <taxon>Ecdysozoa</taxon>
        <taxon>Arthropoda</taxon>
        <taxon>Crustacea</taxon>
        <taxon>Multicrustacea</taxon>
        <taxon>Hexanauplia</taxon>
        <taxon>Copepoda</taxon>
        <taxon>Siphonostomatoida</taxon>
        <taxon>Caligidae</taxon>
        <taxon>Lepeophtheirus</taxon>
    </lineage>
</organism>
<feature type="signal peptide" evidence="1">
    <location>
        <begin position="1"/>
        <end position="23"/>
    </location>
</feature>
<proteinExistence type="predicted"/>
<keyword evidence="1" id="KW-0732">Signal</keyword>
<reference evidence="2" key="1">
    <citation type="submission" date="2014-05" db="EMBL/GenBank/DDBJ databases">
        <authorList>
            <person name="Chronopoulou M."/>
        </authorList>
    </citation>
    <scope>NUCLEOTIDE SEQUENCE</scope>
    <source>
        <tissue evidence="2">Whole organism</tissue>
    </source>
</reference>
<name>A0A0K2UN48_LEPSM</name>
<evidence type="ECO:0000256" key="1">
    <source>
        <dbReference type="SAM" id="SignalP"/>
    </source>
</evidence>